<dbReference type="OrthoDB" id="384721at2"/>
<dbReference type="EMBL" id="LR215048">
    <property type="protein sequence ID" value="VEU81210.1"/>
    <property type="molecule type" value="Genomic_DNA"/>
</dbReference>
<dbReference type="EC" id="3.1.4.46" evidence="3"/>
<reference evidence="3 4" key="1">
    <citation type="submission" date="2019-01" db="EMBL/GenBank/DDBJ databases">
        <authorList>
            <consortium name="Pathogen Informatics"/>
        </authorList>
    </citation>
    <scope>NUCLEOTIDE SEQUENCE [LARGE SCALE GENOMIC DNA]</scope>
    <source>
        <strain evidence="3 4">NCTC10138</strain>
    </source>
</reference>
<keyword evidence="3" id="KW-0378">Hydrolase</keyword>
<keyword evidence="1" id="KW-0472">Membrane</keyword>
<dbReference type="STRING" id="1278311.GCA_000428705_00583"/>
<proteinExistence type="predicted"/>
<evidence type="ECO:0000313" key="4">
    <source>
        <dbReference type="Proteomes" id="UP000289841"/>
    </source>
</evidence>
<gene>
    <name evidence="3" type="primary">ugpQ_2</name>
    <name evidence="3" type="ORF">NCTC10138_01608</name>
</gene>
<organism evidence="3 4">
    <name type="scientific">Haploplasma axanthum</name>
    <name type="common">Acholeplasma axanthum</name>
    <dbReference type="NCBI Taxonomy" id="29552"/>
    <lineage>
        <taxon>Bacteria</taxon>
        <taxon>Bacillati</taxon>
        <taxon>Mycoplasmatota</taxon>
        <taxon>Mollicutes</taxon>
        <taxon>Acholeplasmatales</taxon>
        <taxon>Acholeplasmataceae</taxon>
        <taxon>Haploplasma</taxon>
    </lineage>
</organism>
<dbReference type="PROSITE" id="PS51704">
    <property type="entry name" value="GP_PDE"/>
    <property type="match status" value="1"/>
</dbReference>
<dbReference type="CDD" id="cd08556">
    <property type="entry name" value="GDPD"/>
    <property type="match status" value="1"/>
</dbReference>
<evidence type="ECO:0000313" key="3">
    <source>
        <dbReference type="EMBL" id="VEU81210.1"/>
    </source>
</evidence>
<dbReference type="InterPro" id="IPR030395">
    <property type="entry name" value="GP_PDE_dom"/>
</dbReference>
<dbReference type="SUPFAM" id="SSF51695">
    <property type="entry name" value="PLC-like phosphodiesterases"/>
    <property type="match status" value="1"/>
</dbReference>
<keyword evidence="1" id="KW-1133">Transmembrane helix</keyword>
<dbReference type="AlphaFoldDB" id="A0A449BFY9"/>
<name>A0A449BFY9_HAPAX</name>
<dbReference type="PANTHER" id="PTHR46211">
    <property type="entry name" value="GLYCEROPHOSPHORYL DIESTER PHOSPHODIESTERASE"/>
    <property type="match status" value="1"/>
</dbReference>
<dbReference type="Gene3D" id="3.20.20.190">
    <property type="entry name" value="Phosphatidylinositol (PI) phosphodiesterase"/>
    <property type="match status" value="2"/>
</dbReference>
<sequence length="615" mass="69847">MKKTFLVMIFVLLLLPLTITVKGIESSFKLDKYDEIYDVNDFESNIIGAPTVWVKFHNFEQISSFNDNERPVGLILEINNDLTVKGSDKNYLFGEIIDLIYKKIIPVFQINDDVVDELNVILKKYEFKDYFILDTKIENLQKIKSDNPYARTVYQVDIKKNQSQDLQFLKELLATYNQSNAQVLFVSGNRLTKQSVEYLQKRGVMVFTNSSDDDVSLYQTLVTGVNGILVFGNHINLYNIYKSLPINTIIRKNFVIAHRGYFGRAPENTIEAGQAAIDLGADIIELDIRFTRDLEIVVIHDDNTERISDRNVAVKSMWSVLKTVELRNSLDKQIFIPLFSDYLDYFKDKEVVLFVELKEQSESLARAAMKMIEEHEMTSNVMIISFNKNDLLAAKDELPTVGIGYLLGGSSANNTNALINEVIDYTVVHNTKYNPSYTAVDKDGIKALNARGISVWPWTINGTAIYNEQLRGSFGTTTDSTNIAANIPVTVKTTFEKNSKRLNYSSEIFDGKNELVDSKVIYQIINDDKGILKYDDIETFRIDGKGKAYLLGSYEYEFTNGVKINVLTDVFEVDNSNNIVLIASIGVGILIISVGLLVIIIKKNKKGEIKWKKYL</sequence>
<feature type="domain" description="GP-PDE" evidence="2">
    <location>
        <begin position="253"/>
        <end position="490"/>
    </location>
</feature>
<protein>
    <submittedName>
        <fullName evidence="3">Glycerophosphodiester phosphodiesterase family protein</fullName>
        <ecNumber evidence="3">3.1.4.46</ecNumber>
    </submittedName>
</protein>
<dbReference type="KEGG" id="aaxa:NCTC10138_01608"/>
<keyword evidence="4" id="KW-1185">Reference proteome</keyword>
<dbReference type="GO" id="GO:0006629">
    <property type="term" value="P:lipid metabolic process"/>
    <property type="evidence" value="ECO:0007669"/>
    <property type="project" value="InterPro"/>
</dbReference>
<dbReference type="PANTHER" id="PTHR46211:SF1">
    <property type="entry name" value="GLYCEROPHOSPHODIESTER PHOSPHODIESTERASE, CYTOPLASMIC"/>
    <property type="match status" value="1"/>
</dbReference>
<evidence type="ECO:0000259" key="2">
    <source>
        <dbReference type="PROSITE" id="PS51704"/>
    </source>
</evidence>
<evidence type="ECO:0000256" key="1">
    <source>
        <dbReference type="SAM" id="Phobius"/>
    </source>
</evidence>
<dbReference type="Proteomes" id="UP000289841">
    <property type="component" value="Chromosome"/>
</dbReference>
<dbReference type="Pfam" id="PF03009">
    <property type="entry name" value="GDPD"/>
    <property type="match status" value="1"/>
</dbReference>
<accession>A0A449BFY9</accession>
<keyword evidence="1" id="KW-0812">Transmembrane</keyword>
<dbReference type="InterPro" id="IPR017946">
    <property type="entry name" value="PLC-like_Pdiesterase_TIM-brl"/>
</dbReference>
<feature type="transmembrane region" description="Helical" evidence="1">
    <location>
        <begin position="579"/>
        <end position="601"/>
    </location>
</feature>
<dbReference type="GO" id="GO:0008889">
    <property type="term" value="F:glycerophosphodiester phosphodiesterase activity"/>
    <property type="evidence" value="ECO:0007669"/>
    <property type="project" value="UniProtKB-EC"/>
</dbReference>